<feature type="compositionally biased region" description="Basic and acidic residues" evidence="1">
    <location>
        <begin position="159"/>
        <end position="171"/>
    </location>
</feature>
<comment type="caution">
    <text evidence="2">The sequence shown here is derived from an EMBL/GenBank/DDBJ whole genome shotgun (WGS) entry which is preliminary data.</text>
</comment>
<feature type="compositionally biased region" description="Low complexity" evidence="1">
    <location>
        <begin position="229"/>
        <end position="240"/>
    </location>
</feature>
<name>A0A9N9GEL9_9GLOM</name>
<protein>
    <submittedName>
        <fullName evidence="2">10951_t:CDS:1</fullName>
    </submittedName>
</protein>
<feature type="compositionally biased region" description="Polar residues" evidence="1">
    <location>
        <begin position="241"/>
        <end position="260"/>
    </location>
</feature>
<evidence type="ECO:0000256" key="1">
    <source>
        <dbReference type="SAM" id="MobiDB-lite"/>
    </source>
</evidence>
<feature type="region of interest" description="Disordered" evidence="1">
    <location>
        <begin position="151"/>
        <end position="260"/>
    </location>
</feature>
<accession>A0A9N9GEL9</accession>
<evidence type="ECO:0000313" key="3">
    <source>
        <dbReference type="Proteomes" id="UP000789706"/>
    </source>
</evidence>
<dbReference type="EMBL" id="CAJVPK010001734">
    <property type="protein sequence ID" value="CAG8596990.1"/>
    <property type="molecule type" value="Genomic_DNA"/>
</dbReference>
<proteinExistence type="predicted"/>
<dbReference type="Proteomes" id="UP000789706">
    <property type="component" value="Unassembled WGS sequence"/>
</dbReference>
<feature type="compositionally biased region" description="Basic residues" evidence="1">
    <location>
        <begin position="209"/>
        <end position="227"/>
    </location>
</feature>
<organism evidence="2 3">
    <name type="scientific">Diversispora eburnea</name>
    <dbReference type="NCBI Taxonomy" id="1213867"/>
    <lineage>
        <taxon>Eukaryota</taxon>
        <taxon>Fungi</taxon>
        <taxon>Fungi incertae sedis</taxon>
        <taxon>Mucoromycota</taxon>
        <taxon>Glomeromycotina</taxon>
        <taxon>Glomeromycetes</taxon>
        <taxon>Diversisporales</taxon>
        <taxon>Diversisporaceae</taxon>
        <taxon>Diversispora</taxon>
    </lineage>
</organism>
<evidence type="ECO:0000313" key="2">
    <source>
        <dbReference type="EMBL" id="CAG8596990.1"/>
    </source>
</evidence>
<gene>
    <name evidence="2" type="ORF">DEBURN_LOCUS9335</name>
</gene>
<keyword evidence="3" id="KW-1185">Reference proteome</keyword>
<dbReference type="AlphaFoldDB" id="A0A9N9GEL9"/>
<feature type="compositionally biased region" description="Acidic residues" evidence="1">
    <location>
        <begin position="172"/>
        <end position="185"/>
    </location>
</feature>
<sequence>MVWDPYFDETPPEEYRFLNFYKYRQKQNDFTFSFQKESRKLQLSLDSLSNSNSYSEDVKRKANAMRNCFEAIWEAPVVLRRDKTHTITNHRLCNKDVNKFWNEIELKYSNDELQHLELKKVLRTKRCHVDISSKTQDMMENMAEETVEQHFAMKSTTKKKGEPSSRKRNLTETDDSECFPSDDLDFSGSDRDEKESSNSPTSSDSNNQQKKRKINKGKQPIRMKRGRYNNISIQASSSNIETTPQEIQASSSNISNTETPPQEIQASITQVPRTPSPRPNVNNIQITPQKSTLSTKSVNYLQNHIEMNVNDQGAIIKENDTSGEISNSIRNWLVTVLLSSKEDFMKAIMSPLGTDASLEDHKFQGPLKRNIGERTYIVERIVPLIKSIQSIYKEYVFHWIEKELECIKEVKKLFPKFDLPINQADGLGVPREGGFGKADKGSYIWSCLPIANHLDKSVEEAKDLCTFTIQGIGDRLTLSKLCLINKHVYKVSQIKSATLPFEFIDVADFLAVFELIYILVSELEIQTKVINKLRLSKSVNGTTVPRIRDWIWLPDSVSAWECRDSK</sequence>
<feature type="compositionally biased region" description="Low complexity" evidence="1">
    <location>
        <begin position="197"/>
        <end position="207"/>
    </location>
</feature>
<reference evidence="2" key="1">
    <citation type="submission" date="2021-06" db="EMBL/GenBank/DDBJ databases">
        <authorList>
            <person name="Kallberg Y."/>
            <person name="Tangrot J."/>
            <person name="Rosling A."/>
        </authorList>
    </citation>
    <scope>NUCLEOTIDE SEQUENCE</scope>
    <source>
        <strain evidence="2">AZ414A</strain>
    </source>
</reference>